<dbReference type="RefSeq" id="WP_091393574.1">
    <property type="nucleotide sequence ID" value="NZ_BKAI01000003.1"/>
</dbReference>
<dbReference type="EMBL" id="FNEZ01000002">
    <property type="protein sequence ID" value="SDJ71919.1"/>
    <property type="molecule type" value="Genomic_DNA"/>
</dbReference>
<dbReference type="Proteomes" id="UP000199580">
    <property type="component" value="Unassembled WGS sequence"/>
</dbReference>
<accession>A0A1G8W0Z0</accession>
<keyword evidence="1" id="KW-0812">Transmembrane</keyword>
<keyword evidence="3" id="KW-1185">Reference proteome</keyword>
<sequence length="83" mass="8529">MNIINRAQAPTPKFFKVLRTIGIVMLAISGSVLTAPVALPAAVISVAGYVAVAGGVLSAVSQVTVEDATKSFQETENNARDGN</sequence>
<evidence type="ECO:0000313" key="2">
    <source>
        <dbReference type="EMBL" id="SDJ71919.1"/>
    </source>
</evidence>
<evidence type="ECO:0000256" key="1">
    <source>
        <dbReference type="SAM" id="Phobius"/>
    </source>
</evidence>
<keyword evidence="1" id="KW-0472">Membrane</keyword>
<protein>
    <recommendedName>
        <fullName evidence="4">Holin</fullName>
    </recommendedName>
</protein>
<feature type="transmembrane region" description="Helical" evidence="1">
    <location>
        <begin position="21"/>
        <end position="52"/>
    </location>
</feature>
<evidence type="ECO:0008006" key="4">
    <source>
        <dbReference type="Google" id="ProtNLM"/>
    </source>
</evidence>
<dbReference type="OrthoDB" id="679091at2"/>
<reference evidence="2 3" key="1">
    <citation type="submission" date="2016-10" db="EMBL/GenBank/DDBJ databases">
        <authorList>
            <person name="de Groot N.N."/>
        </authorList>
    </citation>
    <scope>NUCLEOTIDE SEQUENCE [LARGE SCALE GENOMIC DNA]</scope>
    <source>
        <strain evidence="2 3">CGMCC 1.10076</strain>
    </source>
</reference>
<evidence type="ECO:0000313" key="3">
    <source>
        <dbReference type="Proteomes" id="UP000199580"/>
    </source>
</evidence>
<organism evidence="2 3">
    <name type="scientific">Flavobacterium noncentrifugens</name>
    <dbReference type="NCBI Taxonomy" id="1128970"/>
    <lineage>
        <taxon>Bacteria</taxon>
        <taxon>Pseudomonadati</taxon>
        <taxon>Bacteroidota</taxon>
        <taxon>Flavobacteriia</taxon>
        <taxon>Flavobacteriales</taxon>
        <taxon>Flavobacteriaceae</taxon>
        <taxon>Flavobacterium</taxon>
    </lineage>
</organism>
<gene>
    <name evidence="2" type="ORF">SAMN04487935_1602</name>
</gene>
<name>A0A1G8W0Z0_9FLAO</name>
<keyword evidence="1" id="KW-1133">Transmembrane helix</keyword>
<dbReference type="AlphaFoldDB" id="A0A1G8W0Z0"/>
<proteinExistence type="predicted"/>
<dbReference type="STRING" id="1128970.SAMN04487935_1602"/>